<evidence type="ECO:0000256" key="4">
    <source>
        <dbReference type="SAM" id="Phobius"/>
    </source>
</evidence>
<dbReference type="KEGG" id="dli:dnl_42530"/>
<evidence type="ECO:0000313" key="5">
    <source>
        <dbReference type="EMBL" id="QTA81896.1"/>
    </source>
</evidence>
<dbReference type="Pfam" id="PF13489">
    <property type="entry name" value="Methyltransf_23"/>
    <property type="match status" value="1"/>
</dbReference>
<feature type="transmembrane region" description="Helical" evidence="4">
    <location>
        <begin position="179"/>
        <end position="198"/>
    </location>
</feature>
<dbReference type="GO" id="GO:0032259">
    <property type="term" value="P:methylation"/>
    <property type="evidence" value="ECO:0007669"/>
    <property type="project" value="UniProtKB-KW"/>
</dbReference>
<keyword evidence="2" id="KW-0808">Transferase</keyword>
<dbReference type="EMBL" id="CP061799">
    <property type="protein sequence ID" value="QTA81896.1"/>
    <property type="molecule type" value="Genomic_DNA"/>
</dbReference>
<keyword evidence="1 5" id="KW-0489">Methyltransferase</keyword>
<evidence type="ECO:0000256" key="1">
    <source>
        <dbReference type="ARBA" id="ARBA00022603"/>
    </source>
</evidence>
<evidence type="ECO:0000313" key="6">
    <source>
        <dbReference type="Proteomes" id="UP000663720"/>
    </source>
</evidence>
<evidence type="ECO:0000256" key="3">
    <source>
        <dbReference type="ARBA" id="ARBA00022691"/>
    </source>
</evidence>
<accession>A0A975GHU0</accession>
<dbReference type="Proteomes" id="UP000663720">
    <property type="component" value="Chromosome"/>
</dbReference>
<dbReference type="Gene3D" id="3.40.50.150">
    <property type="entry name" value="Vaccinia Virus protein VP39"/>
    <property type="match status" value="1"/>
</dbReference>
<keyword evidence="4" id="KW-0472">Membrane</keyword>
<keyword evidence="4" id="KW-1133">Transmembrane helix</keyword>
<sequence>MQDKYDNSDNIVFSFGKNWKSYLSVLSEEKIQNAQKSLSDMLGLESLQGLRFLDAGCGSGLFSLAAIRLEAAEVVSFDVDYESVECAKYLKTRFGPFDHWKITTGSVLNQQWLHGLGKFDIVYSWGVLHHTGSMWKALDNIMLLVAENGILFISIYNDQGKISRFWRMIKKTYNIAPKYFKLLMIIAYFAYSWLVKIVRGIVKGIPRNQWFESVGERGMDLWHDIVDWIGGYPFETAKFQEIEDFFQDKGFKLIRSNPRNGIGCNEFVFIRNHKG</sequence>
<gene>
    <name evidence="5" type="ORF">dnl_42530</name>
</gene>
<protein>
    <submittedName>
        <fullName evidence="5">SAM-dependent methyltransferase</fullName>
    </submittedName>
</protein>
<organism evidence="5 6">
    <name type="scientific">Desulfonema limicola</name>
    <dbReference type="NCBI Taxonomy" id="45656"/>
    <lineage>
        <taxon>Bacteria</taxon>
        <taxon>Pseudomonadati</taxon>
        <taxon>Thermodesulfobacteriota</taxon>
        <taxon>Desulfobacteria</taxon>
        <taxon>Desulfobacterales</taxon>
        <taxon>Desulfococcaceae</taxon>
        <taxon>Desulfonema</taxon>
    </lineage>
</organism>
<keyword evidence="3" id="KW-0949">S-adenosyl-L-methionine</keyword>
<dbReference type="SUPFAM" id="SSF53335">
    <property type="entry name" value="S-adenosyl-L-methionine-dependent methyltransferases"/>
    <property type="match status" value="1"/>
</dbReference>
<dbReference type="CDD" id="cd02440">
    <property type="entry name" value="AdoMet_MTases"/>
    <property type="match status" value="1"/>
</dbReference>
<keyword evidence="4" id="KW-0812">Transmembrane</keyword>
<dbReference type="InterPro" id="IPR029063">
    <property type="entry name" value="SAM-dependent_MTases_sf"/>
</dbReference>
<keyword evidence="6" id="KW-1185">Reference proteome</keyword>
<dbReference type="RefSeq" id="WP_207687877.1">
    <property type="nucleotide sequence ID" value="NZ_CP061799.1"/>
</dbReference>
<reference evidence="5" key="1">
    <citation type="journal article" date="2021" name="Microb. Physiol.">
        <title>Proteogenomic Insights into the Physiology of Marine, Sulfate-Reducing, Filamentous Desulfonema limicola and Desulfonema magnum.</title>
        <authorList>
            <person name="Schnaars V."/>
            <person name="Wohlbrand L."/>
            <person name="Scheve S."/>
            <person name="Hinrichs C."/>
            <person name="Reinhardt R."/>
            <person name="Rabus R."/>
        </authorList>
    </citation>
    <scope>NUCLEOTIDE SEQUENCE</scope>
    <source>
        <strain evidence="5">5ac10</strain>
    </source>
</reference>
<name>A0A975GHU0_9BACT</name>
<dbReference type="GO" id="GO:0008168">
    <property type="term" value="F:methyltransferase activity"/>
    <property type="evidence" value="ECO:0007669"/>
    <property type="project" value="UniProtKB-KW"/>
</dbReference>
<dbReference type="PANTHER" id="PTHR43464">
    <property type="entry name" value="METHYLTRANSFERASE"/>
    <property type="match status" value="1"/>
</dbReference>
<evidence type="ECO:0000256" key="2">
    <source>
        <dbReference type="ARBA" id="ARBA00022679"/>
    </source>
</evidence>
<dbReference type="AlphaFoldDB" id="A0A975GHU0"/>
<proteinExistence type="predicted"/>
<dbReference type="PANTHER" id="PTHR43464:SF19">
    <property type="entry name" value="UBIQUINONE BIOSYNTHESIS O-METHYLTRANSFERASE, MITOCHONDRIAL"/>
    <property type="match status" value="1"/>
</dbReference>